<organism evidence="2 3">
    <name type="scientific">Phytophthora megakarya</name>
    <dbReference type="NCBI Taxonomy" id="4795"/>
    <lineage>
        <taxon>Eukaryota</taxon>
        <taxon>Sar</taxon>
        <taxon>Stramenopiles</taxon>
        <taxon>Oomycota</taxon>
        <taxon>Peronosporomycetes</taxon>
        <taxon>Peronosporales</taxon>
        <taxon>Peronosporaceae</taxon>
        <taxon>Phytophthora</taxon>
    </lineage>
</organism>
<keyword evidence="3" id="KW-1185">Reference proteome</keyword>
<name>A0A225UJK4_9STRA</name>
<evidence type="ECO:0000259" key="1">
    <source>
        <dbReference type="Pfam" id="PF07727"/>
    </source>
</evidence>
<dbReference type="InterPro" id="IPR013103">
    <property type="entry name" value="RVT_2"/>
</dbReference>
<accession>A0A225UJK4</accession>
<gene>
    <name evidence="2" type="ORF">PHMEG_00038748</name>
</gene>
<evidence type="ECO:0000313" key="3">
    <source>
        <dbReference type="Proteomes" id="UP000198211"/>
    </source>
</evidence>
<protein>
    <submittedName>
        <fullName evidence="2">Transposable element</fullName>
    </submittedName>
</protein>
<sequence>MASAQSFVRIEATRARLNNELDNFLRQGGFEPTIADWCVYKHREKVLIILIYVDDILIGYDTQTDLELIMKQLHDKYDIKDLELSWFLGMCLKRDFASGTIMIDQEQHASEIRVSTVKTPMDQGTILYKAAEDDELATLVPYRQAVVRYSI</sequence>
<dbReference type="Proteomes" id="UP000198211">
    <property type="component" value="Unassembled WGS sequence"/>
</dbReference>
<comment type="caution">
    <text evidence="2">The sequence shown here is derived from an EMBL/GenBank/DDBJ whole genome shotgun (WGS) entry which is preliminary data.</text>
</comment>
<evidence type="ECO:0000313" key="2">
    <source>
        <dbReference type="EMBL" id="OWY92309.1"/>
    </source>
</evidence>
<dbReference type="Pfam" id="PF07727">
    <property type="entry name" value="RVT_2"/>
    <property type="match status" value="1"/>
</dbReference>
<dbReference type="AlphaFoldDB" id="A0A225UJK4"/>
<reference evidence="3" key="1">
    <citation type="submission" date="2017-03" db="EMBL/GenBank/DDBJ databases">
        <title>Phytopthora megakarya and P. palmivora, two closely related causual agents of cacao black pod achieved similar genome size and gene model numbers by different mechanisms.</title>
        <authorList>
            <person name="Ali S."/>
            <person name="Shao J."/>
            <person name="Larry D.J."/>
            <person name="Kronmiller B."/>
            <person name="Shen D."/>
            <person name="Strem M.D."/>
            <person name="Melnick R.L."/>
            <person name="Guiltinan M.J."/>
            <person name="Tyler B.M."/>
            <person name="Meinhardt L.W."/>
            <person name="Bailey B.A."/>
        </authorList>
    </citation>
    <scope>NUCLEOTIDE SEQUENCE [LARGE SCALE GENOMIC DNA]</scope>
    <source>
        <strain evidence="3">zdho120</strain>
    </source>
</reference>
<dbReference type="EMBL" id="NBNE01018360">
    <property type="protein sequence ID" value="OWY92309.1"/>
    <property type="molecule type" value="Genomic_DNA"/>
</dbReference>
<feature type="domain" description="Reverse transcriptase Ty1/copia-type" evidence="1">
    <location>
        <begin position="17"/>
        <end position="112"/>
    </location>
</feature>
<proteinExistence type="predicted"/>